<dbReference type="AlphaFoldDB" id="A0A940PA78"/>
<proteinExistence type="predicted"/>
<gene>
    <name evidence="8" type="ORF">I6N95_26745</name>
</gene>
<feature type="transmembrane region" description="Helical" evidence="7">
    <location>
        <begin position="69"/>
        <end position="87"/>
    </location>
</feature>
<feature type="region of interest" description="Disordered" evidence="6">
    <location>
        <begin position="1"/>
        <end position="59"/>
    </location>
</feature>
<organism evidence="8 9">
    <name type="scientific">Vagococcus allomyrinae</name>
    <dbReference type="NCBI Taxonomy" id="2794353"/>
    <lineage>
        <taxon>Bacteria</taxon>
        <taxon>Bacillati</taxon>
        <taxon>Bacillota</taxon>
        <taxon>Bacilli</taxon>
        <taxon>Lactobacillales</taxon>
        <taxon>Enterococcaceae</taxon>
        <taxon>Vagococcus</taxon>
    </lineage>
</organism>
<comment type="caution">
    <text evidence="8">The sequence shown here is derived from an EMBL/GenBank/DDBJ whole genome shotgun (WGS) entry which is preliminary data.</text>
</comment>
<keyword evidence="4 7" id="KW-0472">Membrane</keyword>
<dbReference type="GO" id="GO:0016020">
    <property type="term" value="C:membrane"/>
    <property type="evidence" value="ECO:0007669"/>
    <property type="project" value="UniProtKB-SubCell"/>
</dbReference>
<evidence type="ECO:0000313" key="9">
    <source>
        <dbReference type="Proteomes" id="UP000674938"/>
    </source>
</evidence>
<comment type="subcellular location">
    <subcellularLocation>
        <location evidence="1">Membrane</location>
    </subcellularLocation>
</comment>
<sequence length="247" mass="28110">MERSREYQTNRGRKKRKTLSSRSSSNHPTTDRLKRRSRSSSEERNHKRERPSEKPPSIGKTIVKSVFNGLYYLVVITIVASATLFALNRDTSKSYFGYRFFTVLTDSMVPKKDSLPGGFRSGDMIVVQSMDGRDAKEGDIVTFLVGDSQDKFLTHRVVKTMKELNGEEGDFVITRGDANNTDDPPFSAKKIVGKKIFMIPNVGFIAEFVRENIWICLAFILGLLGFLLVLRYYFFSDGSTKQPSTRY</sequence>
<dbReference type="GO" id="GO:0006465">
    <property type="term" value="P:signal peptide processing"/>
    <property type="evidence" value="ECO:0007669"/>
    <property type="project" value="UniProtKB-UniRule"/>
</dbReference>
<dbReference type="CDD" id="cd06530">
    <property type="entry name" value="S26_SPase_I"/>
    <property type="match status" value="1"/>
</dbReference>
<dbReference type="EC" id="3.4.21.89" evidence="5"/>
<evidence type="ECO:0000256" key="4">
    <source>
        <dbReference type="ARBA" id="ARBA00023136"/>
    </source>
</evidence>
<name>A0A940PA78_9ENTE</name>
<dbReference type="InterPro" id="IPR036286">
    <property type="entry name" value="LexA/Signal_pep-like_sf"/>
</dbReference>
<feature type="transmembrane region" description="Helical" evidence="7">
    <location>
        <begin position="213"/>
        <end position="234"/>
    </location>
</feature>
<dbReference type="PANTHER" id="PTHR10806:SF6">
    <property type="entry name" value="SIGNAL PEPTIDASE COMPLEX CATALYTIC SUBUNIT SEC11"/>
    <property type="match status" value="1"/>
</dbReference>
<dbReference type="EMBL" id="JAEEGA010000036">
    <property type="protein sequence ID" value="MBP1044614.1"/>
    <property type="molecule type" value="Genomic_DNA"/>
</dbReference>
<evidence type="ECO:0000256" key="2">
    <source>
        <dbReference type="ARBA" id="ARBA00022692"/>
    </source>
</evidence>
<keyword evidence="8" id="KW-0378">Hydrolase</keyword>
<feature type="compositionally biased region" description="Basic and acidic residues" evidence="6">
    <location>
        <begin position="39"/>
        <end position="53"/>
    </location>
</feature>
<evidence type="ECO:0000313" key="8">
    <source>
        <dbReference type="EMBL" id="MBP1044614.1"/>
    </source>
</evidence>
<evidence type="ECO:0000256" key="3">
    <source>
        <dbReference type="ARBA" id="ARBA00022989"/>
    </source>
</evidence>
<dbReference type="SUPFAM" id="SSF51306">
    <property type="entry name" value="LexA/Signal peptidase"/>
    <property type="match status" value="1"/>
</dbReference>
<accession>A0A940PA78</accession>
<dbReference type="GO" id="GO:0009003">
    <property type="term" value="F:signal peptidase activity"/>
    <property type="evidence" value="ECO:0007669"/>
    <property type="project" value="UniProtKB-EC"/>
</dbReference>
<dbReference type="Proteomes" id="UP000674938">
    <property type="component" value="Unassembled WGS sequence"/>
</dbReference>
<dbReference type="GO" id="GO:0004252">
    <property type="term" value="F:serine-type endopeptidase activity"/>
    <property type="evidence" value="ECO:0007669"/>
    <property type="project" value="UniProtKB-UniRule"/>
</dbReference>
<dbReference type="InterPro" id="IPR001733">
    <property type="entry name" value="Peptidase_S26B"/>
</dbReference>
<keyword evidence="2 7" id="KW-0812">Transmembrane</keyword>
<evidence type="ECO:0000256" key="5">
    <source>
        <dbReference type="NCBIfam" id="TIGR02228"/>
    </source>
</evidence>
<dbReference type="NCBIfam" id="TIGR02228">
    <property type="entry name" value="sigpep_I_arch"/>
    <property type="match status" value="1"/>
</dbReference>
<evidence type="ECO:0000256" key="7">
    <source>
        <dbReference type="SAM" id="Phobius"/>
    </source>
</evidence>
<dbReference type="RefSeq" id="WP_209533193.1">
    <property type="nucleotide sequence ID" value="NZ_JAEEGA010000036.1"/>
</dbReference>
<keyword evidence="9" id="KW-1185">Reference proteome</keyword>
<protein>
    <recommendedName>
        <fullName evidence="5">Signal peptidase I</fullName>
        <ecNumber evidence="5">3.4.21.89</ecNumber>
    </recommendedName>
</protein>
<evidence type="ECO:0000256" key="6">
    <source>
        <dbReference type="SAM" id="MobiDB-lite"/>
    </source>
</evidence>
<evidence type="ECO:0000256" key="1">
    <source>
        <dbReference type="ARBA" id="ARBA00004370"/>
    </source>
</evidence>
<keyword evidence="3 7" id="KW-1133">Transmembrane helix</keyword>
<dbReference type="PANTHER" id="PTHR10806">
    <property type="entry name" value="SIGNAL PEPTIDASE COMPLEX CATALYTIC SUBUNIT SEC11"/>
    <property type="match status" value="1"/>
</dbReference>
<reference evidence="8" key="1">
    <citation type="submission" date="2020-12" db="EMBL/GenBank/DDBJ databases">
        <title>Vagococcus allomyrinae sp. nov. and Enterococcus lavae sp. nov., isolated from the larvae of Allomyrina dichotoma.</title>
        <authorList>
            <person name="Lee S.D."/>
        </authorList>
    </citation>
    <scope>NUCLEOTIDE SEQUENCE</scope>
    <source>
        <strain evidence="8">BWB3-3</strain>
    </source>
</reference>
<dbReference type="InterPro" id="IPR019533">
    <property type="entry name" value="Peptidase_S26"/>
</dbReference>